<dbReference type="NCBIfam" id="TIGR03531">
    <property type="entry name" value="selenium_SpcS"/>
    <property type="match status" value="1"/>
</dbReference>
<gene>
    <name evidence="27" type="ORF">AAFF_G00191110</name>
</gene>
<sequence>MNSENVSICEKIVSSSYIRQGSQARRSHEQLIRVLLEQGKCPEEGWSESTIELFLNELAVMDSNNFLGNCGVGEREGRVASSLVARRHYRLIHGIGRSGDVSAVQPKAAGSSLLNKLTNSVVLDIIKVAGVRSVSSCFVVPMATGMSLALCFLTLRHRRPRARYIIWPRIDQKSCFKAMITAGFEPVVVENVLEGDELRTDLEAVMRKIEELGAENILCVHSTTSCFAPRVPDRLEELAEMCAKHDIPHIVNNAYGVQSSKCMHLIQQGARVGRIDAFVQSLDKNFMVPVGGAIIAGFDESFIQEISQMYPGRASASPSLDVLITLLTLGASGYKKLLRDRKEMYGHLAQELRKLAEARGERLLHTPHNPISLAMSLDGLQAQSGQAVTQLGSMLFTRQVSGARVVPLGKQQVVSGHTFRGFMSHSEGYPCPYLNAASAIGITRDDVALCVKRLDKCLKSLRKEACPEETSTAPPGGDNDSAEDVPRIIPNDINSLSIVNGSFPEVKEAMFSHIPSLQLLLLNSNAFTTIRDDAFSGLPHLEYLFIESNKIETTSRYTFRGLRDLTHLSLANNNIKALPRDLFIDLDSLIELDLRGNMLECDCRAKWLMTWLKSTNATVSDVFCAGPDDMKGKRLNDLASLHNDCISTDFVLHQSVGAESLSVDTFSYKDDVYVAIAAPSTECCMVMEWDHIEMNFRSYDNITGQSIVGCKSVIIDDQIFVIVAQLFGGSHIYKFDEAQSKFTKFQDIEVTKISKPNDIEAFQIGSEWFFVIADSSKAGLSTLYKWNDKGFYSYQSLHEWFRDTDAEFINLDGKAHLILASRSQVPVIYQWDKSTQKFLQHGEIPNMEDVVAVKAFHIKEELYLAMTRYIGDSKVLKWTNKQMSEVQALPSRGSMIMQPFSFKERYYLALGSDYTFSHIYLWDEEKKVFRKFKEVYIQAPRSFTVVSTDRRDFVFSSSFKGNTLIFEHIIIDLSL</sequence>
<comment type="subcellular location">
    <subcellularLocation>
        <location evidence="3">Cytoplasm</location>
    </subcellularLocation>
    <subcellularLocation>
        <location evidence="4">Secreted</location>
    </subcellularLocation>
</comment>
<evidence type="ECO:0000259" key="26">
    <source>
        <dbReference type="SMART" id="SM00082"/>
    </source>
</evidence>
<evidence type="ECO:0000256" key="20">
    <source>
        <dbReference type="ARBA" id="ARBA00026053"/>
    </source>
</evidence>
<dbReference type="InterPro" id="IPR005492">
    <property type="entry name" value="EPTP"/>
</dbReference>
<dbReference type="GO" id="GO:0001514">
    <property type="term" value="P:selenocysteine incorporation"/>
    <property type="evidence" value="ECO:0007669"/>
    <property type="project" value="TreeGrafter"/>
</dbReference>
<dbReference type="GO" id="GO:0005737">
    <property type="term" value="C:cytoplasm"/>
    <property type="evidence" value="ECO:0007669"/>
    <property type="project" value="UniProtKB-SubCell"/>
</dbReference>
<keyword evidence="28" id="KW-1185">Reference proteome</keyword>
<dbReference type="InterPro" id="IPR015424">
    <property type="entry name" value="PyrdxlP-dep_Trfase"/>
</dbReference>
<dbReference type="InterPro" id="IPR009039">
    <property type="entry name" value="EAR"/>
</dbReference>
<evidence type="ECO:0000256" key="17">
    <source>
        <dbReference type="ARBA" id="ARBA00022898"/>
    </source>
</evidence>
<keyword evidence="15" id="KW-0677">Repeat</keyword>
<feature type="region of interest" description="Disordered" evidence="25">
    <location>
        <begin position="465"/>
        <end position="484"/>
    </location>
</feature>
<dbReference type="GO" id="GO:0001717">
    <property type="term" value="P:conversion of seryl-tRNAsec to selenocys-tRNAsec"/>
    <property type="evidence" value="ECO:0007669"/>
    <property type="project" value="InterPro"/>
</dbReference>
<evidence type="ECO:0000256" key="13">
    <source>
        <dbReference type="ARBA" id="ARBA00022679"/>
    </source>
</evidence>
<evidence type="ECO:0000313" key="28">
    <source>
        <dbReference type="Proteomes" id="UP001221898"/>
    </source>
</evidence>
<dbReference type="SMART" id="SM00369">
    <property type="entry name" value="LRR_TYP"/>
    <property type="match status" value="3"/>
</dbReference>
<dbReference type="PANTHER" id="PTHR12944:SF2">
    <property type="entry name" value="O-PHOSPHOSERYL-TRNA(SEC) SELENIUM TRANSFERASE"/>
    <property type="match status" value="1"/>
</dbReference>
<evidence type="ECO:0000256" key="12">
    <source>
        <dbReference type="ARBA" id="ARBA00022614"/>
    </source>
</evidence>
<dbReference type="EC" id="2.9.1.2" evidence="7"/>
<feature type="domain" description="LRRCT" evidence="26">
    <location>
        <begin position="597"/>
        <end position="646"/>
    </location>
</feature>
<evidence type="ECO:0000256" key="2">
    <source>
        <dbReference type="ARBA" id="ARBA00002552"/>
    </source>
</evidence>
<evidence type="ECO:0000256" key="7">
    <source>
        <dbReference type="ARBA" id="ARBA00012464"/>
    </source>
</evidence>
<evidence type="ECO:0000256" key="1">
    <source>
        <dbReference type="ARBA" id="ARBA00001933"/>
    </source>
</evidence>
<evidence type="ECO:0000256" key="10">
    <source>
        <dbReference type="ARBA" id="ARBA00022525"/>
    </source>
</evidence>
<evidence type="ECO:0000256" key="6">
    <source>
        <dbReference type="ARBA" id="ARBA00007037"/>
    </source>
</evidence>
<keyword evidence="10" id="KW-0964">Secreted</keyword>
<evidence type="ECO:0000256" key="19">
    <source>
        <dbReference type="ARBA" id="ARBA00023266"/>
    </source>
</evidence>
<evidence type="ECO:0000256" key="8">
    <source>
        <dbReference type="ARBA" id="ARBA00021963"/>
    </source>
</evidence>
<evidence type="ECO:0000256" key="24">
    <source>
        <dbReference type="ARBA" id="ARBA00048808"/>
    </source>
</evidence>
<evidence type="ECO:0000256" key="11">
    <source>
        <dbReference type="ARBA" id="ARBA00022555"/>
    </source>
</evidence>
<evidence type="ECO:0000256" key="9">
    <source>
        <dbReference type="ARBA" id="ARBA00022490"/>
    </source>
</evidence>
<comment type="similarity">
    <text evidence="6">Belongs to the SepSecS family.</text>
</comment>
<dbReference type="GO" id="GO:0098621">
    <property type="term" value="F:O-phosphoseryl-tRNA(Sec) selenium transferase activity"/>
    <property type="evidence" value="ECO:0007669"/>
    <property type="project" value="UniProtKB-EC"/>
</dbReference>
<keyword evidence="13" id="KW-0808">Transferase</keyword>
<comment type="function">
    <text evidence="2">Converts O-phosphoseryl-tRNA(Sec) to selenocysteinyl-tRNA(Sec) required for selenoprotein biosynthesis.</text>
</comment>
<keyword evidence="17" id="KW-0663">Pyridoxal phosphate</keyword>
<keyword evidence="19" id="KW-0711">Selenium</keyword>
<keyword evidence="14" id="KW-0732">Signal</keyword>
<evidence type="ECO:0000256" key="3">
    <source>
        <dbReference type="ARBA" id="ARBA00004496"/>
    </source>
</evidence>
<evidence type="ECO:0000256" key="4">
    <source>
        <dbReference type="ARBA" id="ARBA00004613"/>
    </source>
</evidence>
<evidence type="ECO:0000256" key="14">
    <source>
        <dbReference type="ARBA" id="ARBA00022729"/>
    </source>
</evidence>
<dbReference type="InterPro" id="IPR000483">
    <property type="entry name" value="Cys-rich_flank_reg_C"/>
</dbReference>
<evidence type="ECO:0000256" key="22">
    <source>
        <dbReference type="ARBA" id="ARBA00032048"/>
    </source>
</evidence>
<comment type="cofactor">
    <cofactor evidence="1">
        <name>pyridoxal 5'-phosphate</name>
        <dbReference type="ChEBI" id="CHEBI:597326"/>
    </cofactor>
</comment>
<dbReference type="Proteomes" id="UP001221898">
    <property type="component" value="Unassembled WGS sequence"/>
</dbReference>
<dbReference type="InterPro" id="IPR015421">
    <property type="entry name" value="PyrdxlP-dep_Trfase_major"/>
</dbReference>
<dbReference type="GO" id="GO:0005576">
    <property type="term" value="C:extracellular region"/>
    <property type="evidence" value="ECO:0007669"/>
    <property type="project" value="UniProtKB-SubCell"/>
</dbReference>
<keyword evidence="12" id="KW-0433">Leucine-rich repeat</keyword>
<dbReference type="SUPFAM" id="SSF53383">
    <property type="entry name" value="PLP-dependent transferases"/>
    <property type="match status" value="1"/>
</dbReference>
<keyword evidence="16" id="KW-0694">RNA-binding</keyword>
<dbReference type="Pfam" id="PF13855">
    <property type="entry name" value="LRR_8"/>
    <property type="match status" value="1"/>
</dbReference>
<evidence type="ECO:0000313" key="27">
    <source>
        <dbReference type="EMBL" id="KAJ8385234.1"/>
    </source>
</evidence>
<name>A0AAD7RJ83_9TELE</name>
<dbReference type="Pfam" id="PF03736">
    <property type="entry name" value="EPTP"/>
    <property type="match status" value="6"/>
</dbReference>
<evidence type="ECO:0000256" key="21">
    <source>
        <dbReference type="ARBA" id="ARBA00030669"/>
    </source>
</evidence>
<accession>A0AAD7RJ83</accession>
<dbReference type="Gene3D" id="3.40.640.10">
    <property type="entry name" value="Type I PLP-dependent aspartate aminotransferase-like (Major domain)"/>
    <property type="match status" value="1"/>
</dbReference>
<evidence type="ECO:0000256" key="15">
    <source>
        <dbReference type="ARBA" id="ARBA00022737"/>
    </source>
</evidence>
<proteinExistence type="inferred from homology"/>
<dbReference type="InterPro" id="IPR019872">
    <property type="entry name" value="Sec-tRNA_Se_transferase"/>
</dbReference>
<dbReference type="PANTHER" id="PTHR12944">
    <property type="entry name" value="SOLUBLE LIVER ANTIGEN/LIVER PANCREAS ANTIGEN"/>
    <property type="match status" value="1"/>
</dbReference>
<comment type="catalytic activity">
    <reaction evidence="24">
        <text>O-phospho-L-seryl-tRNA(Sec) + selenophosphate + H2O = L-selenocysteinyl-tRNA(Sec) + 2 phosphate</text>
        <dbReference type="Rhea" id="RHEA:25041"/>
        <dbReference type="Rhea" id="RHEA-COMP:9743"/>
        <dbReference type="Rhea" id="RHEA-COMP:9947"/>
        <dbReference type="ChEBI" id="CHEBI:15377"/>
        <dbReference type="ChEBI" id="CHEBI:16144"/>
        <dbReference type="ChEBI" id="CHEBI:43474"/>
        <dbReference type="ChEBI" id="CHEBI:78551"/>
        <dbReference type="ChEBI" id="CHEBI:78573"/>
        <dbReference type="EC" id="2.9.1.2"/>
    </reaction>
</comment>
<evidence type="ECO:0000256" key="18">
    <source>
        <dbReference type="ARBA" id="ARBA00022917"/>
    </source>
</evidence>
<dbReference type="InterPro" id="IPR001611">
    <property type="entry name" value="Leu-rich_rpt"/>
</dbReference>
<dbReference type="SUPFAM" id="SSF52058">
    <property type="entry name" value="L domain-like"/>
    <property type="match status" value="1"/>
</dbReference>
<dbReference type="InterPro" id="IPR032675">
    <property type="entry name" value="LRR_dom_sf"/>
</dbReference>
<dbReference type="AlphaFoldDB" id="A0AAD7RJ83"/>
<keyword evidence="9" id="KW-0963">Cytoplasm</keyword>
<dbReference type="EMBL" id="JAINUG010000255">
    <property type="protein sequence ID" value="KAJ8385234.1"/>
    <property type="molecule type" value="Genomic_DNA"/>
</dbReference>
<dbReference type="GO" id="GO:0000049">
    <property type="term" value="F:tRNA binding"/>
    <property type="evidence" value="ECO:0007669"/>
    <property type="project" value="UniProtKB-KW"/>
</dbReference>
<evidence type="ECO:0000256" key="5">
    <source>
        <dbReference type="ARBA" id="ARBA00004822"/>
    </source>
</evidence>
<evidence type="ECO:0000256" key="16">
    <source>
        <dbReference type="ARBA" id="ARBA00022884"/>
    </source>
</evidence>
<evidence type="ECO:0000256" key="23">
    <source>
        <dbReference type="ARBA" id="ARBA00032693"/>
    </source>
</evidence>
<protein>
    <recommendedName>
        <fullName evidence="8">O-phosphoseryl-tRNA(Sec) selenium transferase</fullName>
        <ecNumber evidence="7">2.9.1.2</ecNumber>
    </recommendedName>
    <alternativeName>
        <fullName evidence="21">Selenocysteine synthase</fullName>
    </alternativeName>
    <alternativeName>
        <fullName evidence="22">Selenocysteinyl-tRNA(Sec) synthase</fullName>
    </alternativeName>
    <alternativeName>
        <fullName evidence="23">Sep-tRNA:Sec-tRNA synthase</fullName>
    </alternativeName>
</protein>
<reference evidence="27" key="1">
    <citation type="journal article" date="2023" name="Science">
        <title>Genome structures resolve the early diversification of teleost fishes.</title>
        <authorList>
            <person name="Parey E."/>
            <person name="Louis A."/>
            <person name="Montfort J."/>
            <person name="Bouchez O."/>
            <person name="Roques C."/>
            <person name="Iampietro C."/>
            <person name="Lluch J."/>
            <person name="Castinel A."/>
            <person name="Donnadieu C."/>
            <person name="Desvignes T."/>
            <person name="Floi Bucao C."/>
            <person name="Jouanno E."/>
            <person name="Wen M."/>
            <person name="Mejri S."/>
            <person name="Dirks R."/>
            <person name="Jansen H."/>
            <person name="Henkel C."/>
            <person name="Chen W.J."/>
            <person name="Zahm M."/>
            <person name="Cabau C."/>
            <person name="Klopp C."/>
            <person name="Thompson A.W."/>
            <person name="Robinson-Rechavi M."/>
            <person name="Braasch I."/>
            <person name="Lecointre G."/>
            <person name="Bobe J."/>
            <person name="Postlethwait J.H."/>
            <person name="Berthelot C."/>
            <person name="Roest Crollius H."/>
            <person name="Guiguen Y."/>
        </authorList>
    </citation>
    <scope>NUCLEOTIDE SEQUENCE</scope>
    <source>
        <strain evidence="27">NC1722</strain>
    </source>
</reference>
<keyword evidence="11" id="KW-0820">tRNA-binding</keyword>
<dbReference type="InterPro" id="IPR003591">
    <property type="entry name" value="Leu-rich_rpt_typical-subtyp"/>
</dbReference>
<dbReference type="Gene3D" id="3.80.10.10">
    <property type="entry name" value="Ribonuclease Inhibitor"/>
    <property type="match status" value="1"/>
</dbReference>
<dbReference type="SMART" id="SM00082">
    <property type="entry name" value="LRRCT"/>
    <property type="match status" value="1"/>
</dbReference>
<dbReference type="Pfam" id="PF05889">
    <property type="entry name" value="SepSecS"/>
    <property type="match status" value="1"/>
</dbReference>
<dbReference type="FunFam" id="3.40.640.10:FF:000070">
    <property type="entry name" value="O-phosphoseryl-tRNA(Sec) selenium transferase"/>
    <property type="match status" value="1"/>
</dbReference>
<organism evidence="27 28">
    <name type="scientific">Aldrovandia affinis</name>
    <dbReference type="NCBI Taxonomy" id="143900"/>
    <lineage>
        <taxon>Eukaryota</taxon>
        <taxon>Metazoa</taxon>
        <taxon>Chordata</taxon>
        <taxon>Craniata</taxon>
        <taxon>Vertebrata</taxon>
        <taxon>Euteleostomi</taxon>
        <taxon>Actinopterygii</taxon>
        <taxon>Neopterygii</taxon>
        <taxon>Teleostei</taxon>
        <taxon>Notacanthiformes</taxon>
        <taxon>Halosauridae</taxon>
        <taxon>Aldrovandia</taxon>
    </lineage>
</organism>
<comment type="caution">
    <text evidence="27">The sequence shown here is derived from an EMBL/GenBank/DDBJ whole genome shotgun (WGS) entry which is preliminary data.</text>
</comment>
<keyword evidence="18" id="KW-0648">Protein biosynthesis</keyword>
<evidence type="ECO:0000256" key="25">
    <source>
        <dbReference type="SAM" id="MobiDB-lite"/>
    </source>
</evidence>
<comment type="pathway">
    <text evidence="5">Aminoacyl-tRNA biosynthesis; selenocysteinyl-tRNA(Sec) biosynthesis; selenocysteinyl-tRNA(Sec) from L-seryl-tRNA(Sec) (archaeal/eukaryal route): step 2/2.</text>
</comment>
<dbReference type="InterPro" id="IPR008829">
    <property type="entry name" value="SepSecS/SepCysS"/>
</dbReference>
<comment type="subunit">
    <text evidence="20">Homotetramer formed by a catalytic dimer and a non-catalytic dimer serving as a binding platform that orients tRNASec for catalysis. Each tetramer binds the CCA ends of two tRNAs which point to the active sites of the catalytic dimer.</text>
</comment>
<dbReference type="PROSITE" id="PS50912">
    <property type="entry name" value="EAR"/>
    <property type="match status" value="7"/>
</dbReference>